<name>A0A918Z1S2_9GAMM</name>
<protein>
    <submittedName>
        <fullName evidence="2">Alpha/beta hydrolase</fullName>
    </submittedName>
</protein>
<evidence type="ECO:0000259" key="1">
    <source>
        <dbReference type="Pfam" id="PF12146"/>
    </source>
</evidence>
<evidence type="ECO:0000313" key="2">
    <source>
        <dbReference type="EMBL" id="GHE34015.1"/>
    </source>
</evidence>
<dbReference type="RefSeq" id="WP_229814902.1">
    <property type="nucleotide sequence ID" value="NZ_BNCF01000007.1"/>
</dbReference>
<proteinExistence type="predicted"/>
<accession>A0A918Z1S2</accession>
<organism evidence="2 3">
    <name type="scientific">Vulcaniibacterium thermophilum</name>
    <dbReference type="NCBI Taxonomy" id="1169913"/>
    <lineage>
        <taxon>Bacteria</taxon>
        <taxon>Pseudomonadati</taxon>
        <taxon>Pseudomonadota</taxon>
        <taxon>Gammaproteobacteria</taxon>
        <taxon>Lysobacterales</taxon>
        <taxon>Lysobacteraceae</taxon>
        <taxon>Vulcaniibacterium</taxon>
    </lineage>
</organism>
<keyword evidence="3" id="KW-1185">Reference proteome</keyword>
<reference evidence="2" key="1">
    <citation type="journal article" date="2014" name="Int. J. Syst. Evol. Microbiol.">
        <title>Complete genome sequence of Corynebacterium casei LMG S-19264T (=DSM 44701T), isolated from a smear-ripened cheese.</title>
        <authorList>
            <consortium name="US DOE Joint Genome Institute (JGI-PGF)"/>
            <person name="Walter F."/>
            <person name="Albersmeier A."/>
            <person name="Kalinowski J."/>
            <person name="Ruckert C."/>
        </authorList>
    </citation>
    <scope>NUCLEOTIDE SEQUENCE</scope>
    <source>
        <strain evidence="2">KCTC 32020</strain>
    </source>
</reference>
<reference evidence="2" key="2">
    <citation type="submission" date="2020-09" db="EMBL/GenBank/DDBJ databases">
        <authorList>
            <person name="Sun Q."/>
            <person name="Kim S."/>
        </authorList>
    </citation>
    <scope>NUCLEOTIDE SEQUENCE</scope>
    <source>
        <strain evidence="2">KCTC 32020</strain>
    </source>
</reference>
<comment type="caution">
    <text evidence="2">The sequence shown here is derived from an EMBL/GenBank/DDBJ whole genome shotgun (WGS) entry which is preliminary data.</text>
</comment>
<dbReference type="InterPro" id="IPR022742">
    <property type="entry name" value="Hydrolase_4"/>
</dbReference>
<sequence>MTRAGFALASHLAPQAATRHAARLFCTPAPGTRLRARSAALPVGAGLERLALPDGRMVQTYAWGDPRREPYVLLAHGWSSHGSRFTAWIGALREAGYAVVAFDQPAHGLSEGQQASLPEFVDTVLAVGAHFGPAAGVVGHSLGGTASALAVARGLQAQRVVLVAPAADPMDAARRFARMIGLAQHLCARMSALFRDALGLGFEDLQVHRNTGRIGRPALIVHDVLDREVPWSEGERIARHWPGARLLSTTGLGHHRIVDDAGVIEAALRFLRGGSPGERVVSTPNLPYGLA</sequence>
<dbReference type="PANTHER" id="PTHR11614">
    <property type="entry name" value="PHOSPHOLIPASE-RELATED"/>
    <property type="match status" value="1"/>
</dbReference>
<dbReference type="EMBL" id="BNCF01000007">
    <property type="protein sequence ID" value="GHE34015.1"/>
    <property type="molecule type" value="Genomic_DNA"/>
</dbReference>
<dbReference type="GO" id="GO:0016787">
    <property type="term" value="F:hydrolase activity"/>
    <property type="evidence" value="ECO:0007669"/>
    <property type="project" value="UniProtKB-KW"/>
</dbReference>
<evidence type="ECO:0000313" key="3">
    <source>
        <dbReference type="Proteomes" id="UP000636453"/>
    </source>
</evidence>
<dbReference type="SUPFAM" id="SSF53474">
    <property type="entry name" value="alpha/beta-Hydrolases"/>
    <property type="match status" value="1"/>
</dbReference>
<dbReference type="Pfam" id="PF12146">
    <property type="entry name" value="Hydrolase_4"/>
    <property type="match status" value="1"/>
</dbReference>
<feature type="domain" description="Serine aminopeptidase S33" evidence="1">
    <location>
        <begin position="71"/>
        <end position="180"/>
    </location>
</feature>
<dbReference type="Gene3D" id="3.40.50.1820">
    <property type="entry name" value="alpha/beta hydrolase"/>
    <property type="match status" value="1"/>
</dbReference>
<dbReference type="Proteomes" id="UP000636453">
    <property type="component" value="Unassembled WGS sequence"/>
</dbReference>
<dbReference type="InterPro" id="IPR029058">
    <property type="entry name" value="AB_hydrolase_fold"/>
</dbReference>
<keyword evidence="2" id="KW-0378">Hydrolase</keyword>
<gene>
    <name evidence="2" type="ORF">GCM10007167_15130</name>
</gene>
<dbReference type="InterPro" id="IPR051044">
    <property type="entry name" value="MAG_DAG_Lipase"/>
</dbReference>
<dbReference type="AlphaFoldDB" id="A0A918Z1S2"/>